<feature type="compositionally biased region" description="Polar residues" evidence="1">
    <location>
        <begin position="427"/>
        <end position="447"/>
    </location>
</feature>
<evidence type="ECO:0000259" key="3">
    <source>
        <dbReference type="Pfam" id="PF20938"/>
    </source>
</evidence>
<feature type="domain" description="DUF2264" evidence="2">
    <location>
        <begin position="61"/>
        <end position="147"/>
    </location>
</feature>
<feature type="region of interest" description="Disordered" evidence="1">
    <location>
        <begin position="413"/>
        <end position="448"/>
    </location>
</feature>
<dbReference type="OrthoDB" id="2377581at2759"/>
<feature type="domain" description="DUF2264" evidence="2">
    <location>
        <begin position="3"/>
        <end position="50"/>
    </location>
</feature>
<feature type="compositionally biased region" description="Basic and acidic residues" evidence="1">
    <location>
        <begin position="413"/>
        <end position="424"/>
    </location>
</feature>
<evidence type="ECO:0000259" key="2">
    <source>
        <dbReference type="Pfam" id="PF10022"/>
    </source>
</evidence>
<comment type="caution">
    <text evidence="4">The sequence shown here is derived from an EMBL/GenBank/DDBJ whole genome shotgun (WGS) entry which is preliminary data.</text>
</comment>
<reference evidence="4 5" key="1">
    <citation type="journal article" date="2017" name="Mycologia">
        <title>Bifiguratus adelaidae, gen. et sp. nov., a new member of Mucoromycotina in endophytic and soil-dwelling habitats.</title>
        <authorList>
            <person name="Torres-Cruz T.J."/>
            <person name="Billingsley Tobias T.L."/>
            <person name="Almatruk M."/>
            <person name="Hesse C."/>
            <person name="Kuske C.R."/>
            <person name="Desiro A."/>
            <person name="Benucci G.M."/>
            <person name="Bonito G."/>
            <person name="Stajich J.E."/>
            <person name="Dunlap C."/>
            <person name="Arnold A.E."/>
            <person name="Porras-Alfaro A."/>
        </authorList>
    </citation>
    <scope>NUCLEOTIDE SEQUENCE [LARGE SCALE GENOMIC DNA]</scope>
    <source>
        <strain evidence="4 5">AZ0501</strain>
    </source>
</reference>
<name>A0A261XTF3_9FUNG</name>
<organism evidence="4 5">
    <name type="scientific">Bifiguratus adelaidae</name>
    <dbReference type="NCBI Taxonomy" id="1938954"/>
    <lineage>
        <taxon>Eukaryota</taxon>
        <taxon>Fungi</taxon>
        <taxon>Fungi incertae sedis</taxon>
        <taxon>Mucoromycota</taxon>
        <taxon>Mucoromycotina</taxon>
        <taxon>Endogonomycetes</taxon>
        <taxon>Endogonales</taxon>
        <taxon>Endogonales incertae sedis</taxon>
        <taxon>Bifiguratus</taxon>
    </lineage>
</organism>
<dbReference type="PANTHER" id="PTHR35339">
    <property type="entry name" value="LINALOOL DEHYDRATASE_ISOMERASE DOMAIN-CONTAINING PROTEIN"/>
    <property type="match status" value="1"/>
</dbReference>
<sequence length="502" mass="57502">MDYRSCNHKFFRVMVDLGLDKVGIKVDESTTERYLDDLESYYIEDGWYLDDLQLRAFGVCWRSPTVADEEALPWGVIKGLYLRNLRWWASQPISRYDDNLLTVGYTYPNQLLAELYNSTGSPWWAMTAFTPLLQPADHPFWTAEELPFENRVPIAATPIAGMVFAHQPGHTVMFTSGPGIGVRGPQMRFMPEKYQKFAYSSRYGLSVESDSRDFQTGAFDSMIALTDDGRHYRVREDCIDAYLASNILFSLWNPWSDVQVETWLIPHGPWHIRIHRITSPRALSTIEGGFAAPRTDGLRRHVLIALINDSVSKSNITEEFQHRLQRARIIAQIELYWMLPRQRRCAKKFPRELCFLASKEKFDQDQRHWEEWAVKNDKEGVLSGAYREREITAAKSEENEDWTKFMEELEKQLEPHETNAKPDSDQPAESPNLSTISRTNKSTTEGQNAELASIKADVQRIEGHFATVETDLHGLKEMMAQLIAATTNASNQTASAPGEPLP</sequence>
<dbReference type="Proteomes" id="UP000242875">
    <property type="component" value="Unassembled WGS sequence"/>
</dbReference>
<accession>A0A261XTF3</accession>
<dbReference type="AlphaFoldDB" id="A0A261XTF3"/>
<feature type="domain" description="DUF2264" evidence="3">
    <location>
        <begin position="158"/>
        <end position="298"/>
    </location>
</feature>
<dbReference type="InterPro" id="IPR016624">
    <property type="entry name" value="UCP014753"/>
</dbReference>
<evidence type="ECO:0000313" key="5">
    <source>
        <dbReference type="Proteomes" id="UP000242875"/>
    </source>
</evidence>
<dbReference type="InterPro" id="IPR049237">
    <property type="entry name" value="DUF2264_C"/>
</dbReference>
<dbReference type="PANTHER" id="PTHR35339:SF4">
    <property type="entry name" value="LINALOOL DEHYDRATASE_ISOMERASE DOMAIN-CONTAINING PROTEIN"/>
    <property type="match status" value="1"/>
</dbReference>
<dbReference type="InterPro" id="IPR049349">
    <property type="entry name" value="DUF2264_N"/>
</dbReference>
<protein>
    <submittedName>
        <fullName evidence="4">Uncharacterized protein</fullName>
    </submittedName>
</protein>
<evidence type="ECO:0000256" key="1">
    <source>
        <dbReference type="SAM" id="MobiDB-lite"/>
    </source>
</evidence>
<proteinExistence type="predicted"/>
<keyword evidence="5" id="KW-1185">Reference proteome</keyword>
<gene>
    <name evidence="4" type="ORF">BZG36_05404</name>
</gene>
<dbReference type="EMBL" id="MVBO01000281">
    <property type="protein sequence ID" value="OZJ01628.1"/>
    <property type="molecule type" value="Genomic_DNA"/>
</dbReference>
<dbReference type="Pfam" id="PF10022">
    <property type="entry name" value="DUF2264"/>
    <property type="match status" value="2"/>
</dbReference>
<evidence type="ECO:0000313" key="4">
    <source>
        <dbReference type="EMBL" id="OZJ01628.1"/>
    </source>
</evidence>
<dbReference type="Pfam" id="PF20938">
    <property type="entry name" value="DUF2264_C"/>
    <property type="match status" value="1"/>
</dbReference>